<feature type="coiled-coil region" evidence="1">
    <location>
        <begin position="291"/>
        <end position="318"/>
    </location>
</feature>
<name>A0A6S6S1W4_9BACT</name>
<evidence type="ECO:0000313" key="2">
    <source>
        <dbReference type="EMBL" id="CAA6802351.1"/>
    </source>
</evidence>
<proteinExistence type="predicted"/>
<dbReference type="EMBL" id="CACVAP010000038">
    <property type="protein sequence ID" value="CAA6802351.1"/>
    <property type="molecule type" value="Genomic_DNA"/>
</dbReference>
<evidence type="ECO:0000256" key="1">
    <source>
        <dbReference type="SAM" id="Coils"/>
    </source>
</evidence>
<sequence>MINKKLIEEKMKDKIEVKYDINPYMNGEFLNIFINGESIEKLCNTTGLIPSFLHLMDEDEEEQVWDMLESDSDEVSVLPILICSEDLDLSCSVVVVEVQKLENSVKWLRMGYGELGWIDESSLISSVPSFEFTHEEYDRCIRAFKWQRDVRLGRKALSFYVKQLFTLGELAVYETYSEPDQELKVLRTAEEFDAYIDINLEKKVDLLQFQLLYKEMEGDLWVRKYSLSPEHCDGHTFRYETIGLGAIGLSLNLYKSNLGIGCHVYGTNKEESRKKSEDYRYKNSLWGTWNWEVVEEKLEKLKDALSQIKEEARVSIMERKANNEVVMLIESHGYKAKIVDDNIISNFKENVLLGAWVYPQKFLDGIQSRFDVGVKFENDIELFESFSDFGKNENEALAKNIENFSRSSLPVFLDAFNDTEVYTEKERWQVNSLSWDVFIGDYNIKSSKGKSVEVPTNLFDEIEEIIAKEALTDEFYFVRFFYAQHNNKTAAIEFMINNVNIETAEDRLINLDWMRLESFYSLRSFLILKVCS</sequence>
<accession>A0A6S6S1W4</accession>
<reference evidence="2" key="1">
    <citation type="submission" date="2020-01" db="EMBL/GenBank/DDBJ databases">
        <authorList>
            <person name="Meier V. D."/>
            <person name="Meier V D."/>
        </authorList>
    </citation>
    <scope>NUCLEOTIDE SEQUENCE</scope>
    <source>
        <strain evidence="2">HLG_WM_MAG_06</strain>
    </source>
</reference>
<gene>
    <name evidence="2" type="ORF">HELGO_WM35070</name>
</gene>
<dbReference type="Pfam" id="PF19875">
    <property type="entry name" value="DUF6348"/>
    <property type="match status" value="1"/>
</dbReference>
<organism evidence="2">
    <name type="scientific">uncultured Sulfurovum sp</name>
    <dbReference type="NCBI Taxonomy" id="269237"/>
    <lineage>
        <taxon>Bacteria</taxon>
        <taxon>Pseudomonadati</taxon>
        <taxon>Campylobacterota</taxon>
        <taxon>Epsilonproteobacteria</taxon>
        <taxon>Campylobacterales</taxon>
        <taxon>Sulfurovaceae</taxon>
        <taxon>Sulfurovum</taxon>
        <taxon>environmental samples</taxon>
    </lineage>
</organism>
<keyword evidence="1" id="KW-0175">Coiled coil</keyword>
<protein>
    <submittedName>
        <fullName evidence="2">Uncharacterized protein</fullName>
    </submittedName>
</protein>
<dbReference type="AlphaFoldDB" id="A0A6S6S1W4"/>
<dbReference type="InterPro" id="IPR045929">
    <property type="entry name" value="DUF6348"/>
</dbReference>